<keyword evidence="5" id="KW-0540">Nuclease</keyword>
<evidence type="ECO:0000313" key="6">
    <source>
        <dbReference type="Proteomes" id="UP001344888"/>
    </source>
</evidence>
<evidence type="ECO:0000313" key="5">
    <source>
        <dbReference type="EMBL" id="MEC1177310.1"/>
    </source>
</evidence>
<comment type="similarity">
    <text evidence="1">Belongs to the type-I restriction system S methylase family.</text>
</comment>
<evidence type="ECO:0000256" key="3">
    <source>
        <dbReference type="ARBA" id="ARBA00023125"/>
    </source>
</evidence>
<sequence length="388" mass="44468">MDFQIGSLFDILTSKKRFDANKVALLTTGHPYVVRTSLNNGIKGYLNENVEYLNEGNTISFGQDTATMFYQKDSYFTGDKIKIMKAKFPEFNAALAMYFIATMGRAFSNFSWGSSSFSVEIIKKQIITLPTLNDKLAFSYMEEVIKALETERIETLEAYLTVTGLKDYQLSKKDEEILDTFTGLTTLESRAEQSRAEQSSMILRLINLSEFLNWCDGISELNPLRLDELTDNSEQEYPFYGQSTTDNGIIEYRRLRKSVLNNKDGKPTILIHSNNQNIVYLESPFYLKDGHGATSVLQSETLNRYTALYIMTATKKVIVQRFNYNAKATKIGLKETEILLPSSKGRIENDFMSEFIRVIEKLVIRDLVEWTDKKLKITKEVVWGESIY</sequence>
<keyword evidence="3" id="KW-0238">DNA-binding</keyword>
<dbReference type="EC" id="3.1.21.-" evidence="5"/>
<dbReference type="AlphaFoldDB" id="A0AAW9NSB5"/>
<dbReference type="InterPro" id="IPR044946">
    <property type="entry name" value="Restrct_endonuc_typeI_TRD_sf"/>
</dbReference>
<dbReference type="GO" id="GO:0004519">
    <property type="term" value="F:endonuclease activity"/>
    <property type="evidence" value="ECO:0007669"/>
    <property type="project" value="UniProtKB-KW"/>
</dbReference>
<dbReference type="GO" id="GO:0016787">
    <property type="term" value="F:hydrolase activity"/>
    <property type="evidence" value="ECO:0007669"/>
    <property type="project" value="UniProtKB-KW"/>
</dbReference>
<dbReference type="Gene3D" id="3.90.220.20">
    <property type="entry name" value="DNA methylase specificity domains"/>
    <property type="match status" value="1"/>
</dbReference>
<keyword evidence="2" id="KW-0680">Restriction system</keyword>
<dbReference type="GO" id="GO:0009307">
    <property type="term" value="P:DNA restriction-modification system"/>
    <property type="evidence" value="ECO:0007669"/>
    <property type="project" value="UniProtKB-KW"/>
</dbReference>
<feature type="domain" description="Type I restriction modification DNA specificity" evidence="4">
    <location>
        <begin position="230"/>
        <end position="360"/>
    </location>
</feature>
<name>A0AAW9NSB5_9BACL</name>
<dbReference type="InterPro" id="IPR000055">
    <property type="entry name" value="Restrct_endonuc_typeI_TRD"/>
</dbReference>
<feature type="domain" description="Type I restriction modification DNA specificity" evidence="4">
    <location>
        <begin position="2"/>
        <end position="157"/>
    </location>
</feature>
<keyword evidence="5" id="KW-0378">Hydrolase</keyword>
<keyword evidence="5" id="KW-0255">Endonuclease</keyword>
<proteinExistence type="inferred from homology"/>
<evidence type="ECO:0000256" key="2">
    <source>
        <dbReference type="ARBA" id="ARBA00022747"/>
    </source>
</evidence>
<dbReference type="Pfam" id="PF01420">
    <property type="entry name" value="Methylase_S"/>
    <property type="match status" value="2"/>
</dbReference>
<dbReference type="GO" id="GO:0003677">
    <property type="term" value="F:DNA binding"/>
    <property type="evidence" value="ECO:0007669"/>
    <property type="project" value="UniProtKB-KW"/>
</dbReference>
<gene>
    <name evidence="5" type="ORF">P9B03_02340</name>
</gene>
<accession>A0AAW9NSB5</accession>
<keyword evidence="6" id="KW-1185">Reference proteome</keyword>
<dbReference type="RefSeq" id="WP_326121913.1">
    <property type="nucleotide sequence ID" value="NZ_JARSFG010000003.1"/>
</dbReference>
<organism evidence="5 6">
    <name type="scientific">Metasolibacillus meyeri</name>
    <dbReference type="NCBI Taxonomy" id="1071052"/>
    <lineage>
        <taxon>Bacteria</taxon>
        <taxon>Bacillati</taxon>
        <taxon>Bacillota</taxon>
        <taxon>Bacilli</taxon>
        <taxon>Bacillales</taxon>
        <taxon>Caryophanaceae</taxon>
        <taxon>Metasolibacillus</taxon>
    </lineage>
</organism>
<dbReference type="SUPFAM" id="SSF116734">
    <property type="entry name" value="DNA methylase specificity domain"/>
    <property type="match status" value="1"/>
</dbReference>
<reference evidence="5 6" key="1">
    <citation type="submission" date="2023-03" db="EMBL/GenBank/DDBJ databases">
        <title>Bacillus Genome Sequencing.</title>
        <authorList>
            <person name="Dunlap C."/>
        </authorList>
    </citation>
    <scope>NUCLEOTIDE SEQUENCE [LARGE SCALE GENOMIC DNA]</scope>
    <source>
        <strain evidence="5 6">B-59205</strain>
    </source>
</reference>
<evidence type="ECO:0000256" key="1">
    <source>
        <dbReference type="ARBA" id="ARBA00010923"/>
    </source>
</evidence>
<protein>
    <submittedName>
        <fullName evidence="5">Restriction endonuclease subunit S</fullName>
        <ecNumber evidence="5">3.1.21.-</ecNumber>
    </submittedName>
</protein>
<comment type="caution">
    <text evidence="5">The sequence shown here is derived from an EMBL/GenBank/DDBJ whole genome shotgun (WGS) entry which is preliminary data.</text>
</comment>
<dbReference type="EMBL" id="JARSFG010000003">
    <property type="protein sequence ID" value="MEC1177310.1"/>
    <property type="molecule type" value="Genomic_DNA"/>
</dbReference>
<evidence type="ECO:0000259" key="4">
    <source>
        <dbReference type="Pfam" id="PF01420"/>
    </source>
</evidence>
<dbReference type="Proteomes" id="UP001344888">
    <property type="component" value="Unassembled WGS sequence"/>
</dbReference>